<proteinExistence type="predicted"/>
<comment type="caution">
    <text evidence="1">The sequence shown here is derived from an EMBL/GenBank/DDBJ whole genome shotgun (WGS) entry which is preliminary data.</text>
</comment>
<dbReference type="AlphaFoldDB" id="A0A255YPN4"/>
<dbReference type="InterPro" id="IPR036429">
    <property type="entry name" value="SpoA-like_sf"/>
</dbReference>
<evidence type="ECO:0000313" key="1">
    <source>
        <dbReference type="EMBL" id="OYQ31168.1"/>
    </source>
</evidence>
<accession>A0A255YPN4</accession>
<dbReference type="RefSeq" id="WP_094473049.1">
    <property type="nucleotide sequence ID" value="NZ_NOXT01000090.1"/>
</dbReference>
<protein>
    <submittedName>
        <fullName evidence="1">Uncharacterized protein</fullName>
    </submittedName>
</protein>
<name>A0A255YPN4_9SPHN</name>
<dbReference type="Proteomes" id="UP000216991">
    <property type="component" value="Unassembled WGS sequence"/>
</dbReference>
<keyword evidence="2" id="KW-1185">Reference proteome</keyword>
<dbReference type="SUPFAM" id="SSF101801">
    <property type="entry name" value="Surface presentation of antigens (SPOA)"/>
    <property type="match status" value="1"/>
</dbReference>
<dbReference type="EMBL" id="NOXT01000090">
    <property type="protein sequence ID" value="OYQ31168.1"/>
    <property type="molecule type" value="Genomic_DNA"/>
</dbReference>
<gene>
    <name evidence="1" type="ORF">CHU93_05015</name>
</gene>
<sequence length="243" mass="25372">MSELRIRTEAPPAADFVDVWQPRSAAAPPDDGDDTPFMPLILALEEALAGLFGLPVAVHPGRGLPPGAPDVALELGALLATVRLGGDPARPIACITGVTTARHARQLGEQLQPLVLKMWPAESLRPALVIDVIVTLGASSSVVGVVRLPAPEAPRPAEPSRPLGTAALALPLRLPVRLASEMLPLSRLLPLQPGLVIPIHSCPEMPVMLGDHQVALASLVPLPDGRQQASLIAIDIKPQGECA</sequence>
<reference evidence="1 2" key="1">
    <citation type="submission" date="2017-07" db="EMBL/GenBank/DDBJ databases">
        <title>Sandarakinorhabdus cyanobacteriorum sp. nov., a novel bacterium isolated from cyanobacterial aggregates in a eutrophic lake.</title>
        <authorList>
            <person name="Cai H."/>
        </authorList>
    </citation>
    <scope>NUCLEOTIDE SEQUENCE [LARGE SCALE GENOMIC DNA]</scope>
    <source>
        <strain evidence="1 2">TH057</strain>
    </source>
</reference>
<organism evidence="1 2">
    <name type="scientific">Sandarakinorhabdus cyanobacteriorum</name>
    <dbReference type="NCBI Taxonomy" id="1981098"/>
    <lineage>
        <taxon>Bacteria</taxon>
        <taxon>Pseudomonadati</taxon>
        <taxon>Pseudomonadota</taxon>
        <taxon>Alphaproteobacteria</taxon>
        <taxon>Sphingomonadales</taxon>
        <taxon>Sphingosinicellaceae</taxon>
        <taxon>Sandarakinorhabdus</taxon>
    </lineage>
</organism>
<evidence type="ECO:0000313" key="2">
    <source>
        <dbReference type="Proteomes" id="UP000216991"/>
    </source>
</evidence>
<dbReference type="OrthoDB" id="3239593at2"/>